<accession>A0A3N2B9Z5</accession>
<dbReference type="Gene3D" id="3.30.870.10">
    <property type="entry name" value="Endonuclease Chain A"/>
    <property type="match status" value="2"/>
</dbReference>
<dbReference type="Pfam" id="PF13091">
    <property type="entry name" value="PLDc_2"/>
    <property type="match status" value="2"/>
</dbReference>
<gene>
    <name evidence="3" type="ORF">EDD31_0363</name>
</gene>
<comment type="caution">
    <text evidence="3">The sequence shown here is derived from an EMBL/GenBank/DDBJ whole genome shotgun (WGS) entry which is preliminary data.</text>
</comment>
<dbReference type="AlphaFoldDB" id="A0A3N2B9Z5"/>
<dbReference type="InterPro" id="IPR001736">
    <property type="entry name" value="PLipase_D/transphosphatidylase"/>
</dbReference>
<keyword evidence="4" id="KW-1185">Reference proteome</keyword>
<dbReference type="SUPFAM" id="SSF56024">
    <property type="entry name" value="Phospholipase D/nuclease"/>
    <property type="match status" value="2"/>
</dbReference>
<evidence type="ECO:0000256" key="1">
    <source>
        <dbReference type="SAM" id="Phobius"/>
    </source>
</evidence>
<dbReference type="CDD" id="cd09112">
    <property type="entry name" value="PLDc_CLS_2"/>
    <property type="match status" value="1"/>
</dbReference>
<organism evidence="3 4">
    <name type="scientific">Bogoriella caseilytica</name>
    <dbReference type="NCBI Taxonomy" id="56055"/>
    <lineage>
        <taxon>Bacteria</taxon>
        <taxon>Bacillati</taxon>
        <taxon>Actinomycetota</taxon>
        <taxon>Actinomycetes</taxon>
        <taxon>Micrococcales</taxon>
        <taxon>Bogoriellaceae</taxon>
        <taxon>Bogoriella</taxon>
    </lineage>
</organism>
<dbReference type="PANTHER" id="PTHR21248">
    <property type="entry name" value="CARDIOLIPIN SYNTHASE"/>
    <property type="match status" value="1"/>
</dbReference>
<dbReference type="GO" id="GO:0030572">
    <property type="term" value="F:phosphatidyltransferase activity"/>
    <property type="evidence" value="ECO:0007669"/>
    <property type="project" value="UniProtKB-ARBA"/>
</dbReference>
<evidence type="ECO:0000313" key="3">
    <source>
        <dbReference type="EMBL" id="ROR72018.1"/>
    </source>
</evidence>
<dbReference type="Proteomes" id="UP000280668">
    <property type="component" value="Unassembled WGS sequence"/>
</dbReference>
<reference evidence="3 4" key="1">
    <citation type="submission" date="2018-11" db="EMBL/GenBank/DDBJ databases">
        <title>Sequencing the genomes of 1000 actinobacteria strains.</title>
        <authorList>
            <person name="Klenk H.-P."/>
        </authorList>
    </citation>
    <scope>NUCLEOTIDE SEQUENCE [LARGE SCALE GENOMIC DNA]</scope>
    <source>
        <strain evidence="3 4">DSM 11294</strain>
    </source>
</reference>
<feature type="domain" description="PLD phosphodiesterase" evidence="2">
    <location>
        <begin position="368"/>
        <end position="395"/>
    </location>
</feature>
<dbReference type="EMBL" id="RKHK01000001">
    <property type="protein sequence ID" value="ROR72018.1"/>
    <property type="molecule type" value="Genomic_DNA"/>
</dbReference>
<evidence type="ECO:0000313" key="4">
    <source>
        <dbReference type="Proteomes" id="UP000280668"/>
    </source>
</evidence>
<name>A0A3N2B9Z5_9MICO</name>
<protein>
    <submittedName>
        <fullName evidence="3">Cardiolipin synthase</fullName>
    </submittedName>
</protein>
<keyword evidence="1" id="KW-0812">Transmembrane</keyword>
<sequence>MPARPVPVPHPLFGHTPRVVPARPSAPGSSLVGMSLSRRLSRVRLRHLWRGVRWYVGTLTFLQAVTIAVIVVVDRVRKQREPAAGEFPRVDPTTVRVANGQVTVFTYGADLYRDMIERIEQAERFIYFETFIWKADETGHAVKTALLDAARRGVEVYIVFDSFGNGVVPRAFKRFPRMRRLHVLPFPFIRPGLLTGDLRKTGRDHRKILVVDGRTGYVGGYNIGDLYATTWRDTHIRVDGSSTWELEHAFASFWNDHRKRRHPIIEAKGARSWDARIRAHQNNPSRLIFPVRGTYLDAIDRAQHHVYITQAYFIPDREILGALVAAAERGVDVRVLIPEVSNHVLADWPARSQYTELLEAGVSLWLYQDAMIHAKTMTVDGRWTTVGTTNIDRLSMTGNFEINLEIFDRDLAKHMESVFYVDLTNSRRLTLQEWEARGILARVAERLLKPLAPLL</sequence>
<evidence type="ECO:0000259" key="2">
    <source>
        <dbReference type="PROSITE" id="PS50035"/>
    </source>
</evidence>
<dbReference type="InterPro" id="IPR025202">
    <property type="entry name" value="PLD-like_dom"/>
</dbReference>
<dbReference type="PROSITE" id="PS50035">
    <property type="entry name" value="PLD"/>
    <property type="match status" value="2"/>
</dbReference>
<keyword evidence="1" id="KW-1133">Transmembrane helix</keyword>
<dbReference type="GO" id="GO:0032049">
    <property type="term" value="P:cardiolipin biosynthetic process"/>
    <property type="evidence" value="ECO:0007669"/>
    <property type="project" value="UniProtKB-ARBA"/>
</dbReference>
<proteinExistence type="predicted"/>
<dbReference type="PANTHER" id="PTHR21248:SF22">
    <property type="entry name" value="PHOSPHOLIPASE D"/>
    <property type="match status" value="1"/>
</dbReference>
<feature type="domain" description="PLD phosphodiesterase" evidence="2">
    <location>
        <begin position="200"/>
        <end position="227"/>
    </location>
</feature>
<feature type="transmembrane region" description="Helical" evidence="1">
    <location>
        <begin position="54"/>
        <end position="73"/>
    </location>
</feature>
<dbReference type="CDD" id="cd09110">
    <property type="entry name" value="PLDc_CLS_1"/>
    <property type="match status" value="1"/>
</dbReference>
<dbReference type="SMART" id="SM00155">
    <property type="entry name" value="PLDc"/>
    <property type="match status" value="2"/>
</dbReference>
<keyword evidence="1" id="KW-0472">Membrane</keyword>